<organism evidence="2 3">
    <name type="scientific">Neomoorella thermoacetica</name>
    <name type="common">Clostridium thermoaceticum</name>
    <dbReference type="NCBI Taxonomy" id="1525"/>
    <lineage>
        <taxon>Bacteria</taxon>
        <taxon>Bacillati</taxon>
        <taxon>Bacillota</taxon>
        <taxon>Clostridia</taxon>
        <taxon>Neomoorellales</taxon>
        <taxon>Neomoorellaceae</taxon>
        <taxon>Neomoorella</taxon>
    </lineage>
</organism>
<comment type="caution">
    <text evidence="2">The sequence shown here is derived from an EMBL/GenBank/DDBJ whole genome shotgun (WGS) entry which is preliminary data.</text>
</comment>
<feature type="transmembrane region" description="Helical" evidence="1">
    <location>
        <begin position="139"/>
        <end position="161"/>
    </location>
</feature>
<proteinExistence type="predicted"/>
<gene>
    <name evidence="2" type="ORF">MOTE_03440</name>
</gene>
<feature type="transmembrane region" description="Helical" evidence="1">
    <location>
        <begin position="89"/>
        <end position="108"/>
    </location>
</feature>
<feature type="transmembrane region" description="Helical" evidence="1">
    <location>
        <begin position="38"/>
        <end position="56"/>
    </location>
</feature>
<evidence type="ECO:0000256" key="1">
    <source>
        <dbReference type="SAM" id="Phobius"/>
    </source>
</evidence>
<keyword evidence="1" id="KW-0812">Transmembrane</keyword>
<feature type="transmembrane region" description="Helical" evidence="1">
    <location>
        <begin position="114"/>
        <end position="132"/>
    </location>
</feature>
<keyword evidence="1" id="KW-0472">Membrane</keyword>
<feature type="transmembrane region" description="Helical" evidence="1">
    <location>
        <begin position="12"/>
        <end position="31"/>
    </location>
</feature>
<sequence>MKTGALVYTRSMAISFLGGLSFILALAAGVVRPWRGLFLLWALGVFYGSTGLVPGITPPYIAAVTAAGAGFLAAGEHLAALYRRHCHQAAAAAGQLLLGSSSAFLLLGLFLGPLWGLAGGGLLGALGAACLYRRDRLPVIAYGLIPLLLRGTGLLLMGFLLNGRLLGFF</sequence>
<protein>
    <submittedName>
        <fullName evidence="2">Uncharacterized protein</fullName>
    </submittedName>
</protein>
<evidence type="ECO:0000313" key="2">
    <source>
        <dbReference type="EMBL" id="OIQ61268.1"/>
    </source>
</evidence>
<dbReference type="AlphaFoldDB" id="A0A1J5P1A0"/>
<keyword evidence="1" id="KW-1133">Transmembrane helix</keyword>
<dbReference type="Proteomes" id="UP000182811">
    <property type="component" value="Unassembled WGS sequence"/>
</dbReference>
<reference evidence="2 3" key="1">
    <citation type="submission" date="2016-08" db="EMBL/GenBank/DDBJ databases">
        <title>Genome-based comparison of Moorella thermoacetic strains.</title>
        <authorList>
            <person name="Poehlein A."/>
            <person name="Bengelsdorf F.R."/>
            <person name="Esser C."/>
            <person name="Duerre P."/>
            <person name="Daniel R."/>
        </authorList>
    </citation>
    <scope>NUCLEOTIDE SEQUENCE [LARGE SCALE GENOMIC DNA]</scope>
    <source>
        <strain evidence="2 3">DSM 21394</strain>
    </source>
</reference>
<feature type="transmembrane region" description="Helical" evidence="1">
    <location>
        <begin position="62"/>
        <end position="82"/>
    </location>
</feature>
<evidence type="ECO:0000313" key="3">
    <source>
        <dbReference type="Proteomes" id="UP000182811"/>
    </source>
</evidence>
<dbReference type="OrthoDB" id="1726409at2"/>
<accession>A0A1J5P1A0</accession>
<dbReference type="EMBL" id="MDDC01000002">
    <property type="protein sequence ID" value="OIQ61268.1"/>
    <property type="molecule type" value="Genomic_DNA"/>
</dbReference>
<name>A0A1J5P1A0_NEOTH</name>